<evidence type="ECO:0000256" key="3">
    <source>
        <dbReference type="ARBA" id="ARBA00022692"/>
    </source>
</evidence>
<evidence type="ECO:0000256" key="11">
    <source>
        <dbReference type="SAM" id="MobiDB-lite"/>
    </source>
</evidence>
<feature type="region of interest" description="Disordered" evidence="11">
    <location>
        <begin position="69"/>
        <end position="114"/>
    </location>
</feature>
<dbReference type="InterPro" id="IPR000742">
    <property type="entry name" value="EGF"/>
</dbReference>
<dbReference type="PROSITE" id="PS50026">
    <property type="entry name" value="EGF_3"/>
    <property type="match status" value="7"/>
</dbReference>
<feature type="region of interest" description="Disordered" evidence="11">
    <location>
        <begin position="1706"/>
        <end position="1798"/>
    </location>
</feature>
<keyword evidence="2 10" id="KW-0245">EGF-like domain</keyword>
<evidence type="ECO:0000256" key="8">
    <source>
        <dbReference type="ARBA" id="ARBA00023157"/>
    </source>
</evidence>
<evidence type="ECO:0000256" key="6">
    <source>
        <dbReference type="ARBA" id="ARBA00022989"/>
    </source>
</evidence>
<dbReference type="InterPro" id="IPR018097">
    <property type="entry name" value="EGF_Ca-bd_CS"/>
</dbReference>
<feature type="compositionally biased region" description="Low complexity" evidence="11">
    <location>
        <begin position="1639"/>
        <end position="1655"/>
    </location>
</feature>
<dbReference type="Pfam" id="PF23263">
    <property type="entry name" value="C8-3_MUC4"/>
    <property type="match status" value="1"/>
</dbReference>
<comment type="subcellular location">
    <subcellularLocation>
        <location evidence="1">Membrane</location>
    </subcellularLocation>
</comment>
<feature type="compositionally biased region" description="Polar residues" evidence="11">
    <location>
        <begin position="69"/>
        <end position="102"/>
    </location>
</feature>
<feature type="compositionally biased region" description="Low complexity" evidence="11">
    <location>
        <begin position="249"/>
        <end position="262"/>
    </location>
</feature>
<feature type="domain" description="EGF-like" evidence="13">
    <location>
        <begin position="405"/>
        <end position="445"/>
    </location>
</feature>
<dbReference type="PROSITE" id="PS00010">
    <property type="entry name" value="ASX_HYDROXYL"/>
    <property type="match status" value="4"/>
</dbReference>
<feature type="region of interest" description="Disordered" evidence="11">
    <location>
        <begin position="234"/>
        <end position="262"/>
    </location>
</feature>
<comment type="caution">
    <text evidence="10">Lacks conserved residue(s) required for the propagation of feature annotation.</text>
</comment>
<dbReference type="InterPro" id="IPR003886">
    <property type="entry name" value="NIDO_dom"/>
</dbReference>
<dbReference type="SMART" id="SM00181">
    <property type="entry name" value="EGF"/>
    <property type="match status" value="10"/>
</dbReference>
<dbReference type="GO" id="GO:0007219">
    <property type="term" value="P:Notch signaling pathway"/>
    <property type="evidence" value="ECO:0000318"/>
    <property type="project" value="GO_Central"/>
</dbReference>
<dbReference type="AGR" id="Xenbase:XB-GENE-29077739"/>
<dbReference type="OMA" id="ADHPKTE"/>
<dbReference type="InterPro" id="IPR049883">
    <property type="entry name" value="NOTCH1_EGF-like"/>
</dbReference>
<feature type="disulfide bond" evidence="10">
    <location>
        <begin position="2095"/>
        <end position="2104"/>
    </location>
</feature>
<keyword evidence="9" id="KW-0325">Glycoprotein</keyword>
<dbReference type="SMART" id="SM00216">
    <property type="entry name" value="VWD"/>
    <property type="match status" value="1"/>
</dbReference>
<dbReference type="InterPro" id="IPR005533">
    <property type="entry name" value="AMOP_dom"/>
</dbReference>
<evidence type="ECO:0000259" key="16">
    <source>
        <dbReference type="PROSITE" id="PS51233"/>
    </source>
</evidence>
<feature type="domain" description="EGF-like" evidence="13">
    <location>
        <begin position="329"/>
        <end position="365"/>
    </location>
</feature>
<evidence type="ECO:0000313" key="18">
    <source>
        <dbReference type="RefSeq" id="XP_031758218.1"/>
    </source>
</evidence>
<proteinExistence type="predicted"/>
<feature type="compositionally biased region" description="Polar residues" evidence="11">
    <location>
        <begin position="1788"/>
        <end position="1798"/>
    </location>
</feature>
<dbReference type="Pfam" id="PF07645">
    <property type="entry name" value="EGF_CA"/>
    <property type="match status" value="3"/>
</dbReference>
<dbReference type="SMART" id="SM00179">
    <property type="entry name" value="EGF_CA"/>
    <property type="match status" value="6"/>
</dbReference>
<evidence type="ECO:0000256" key="9">
    <source>
        <dbReference type="ARBA" id="ARBA00023180"/>
    </source>
</evidence>
<dbReference type="PROSITE" id="PS50856">
    <property type="entry name" value="AMOP"/>
    <property type="match status" value="1"/>
</dbReference>
<feature type="compositionally biased region" description="Low complexity" evidence="11">
    <location>
        <begin position="1518"/>
        <end position="1534"/>
    </location>
</feature>
<feature type="compositionally biased region" description="Low complexity" evidence="11">
    <location>
        <begin position="1706"/>
        <end position="1746"/>
    </location>
</feature>
<evidence type="ECO:0000256" key="4">
    <source>
        <dbReference type="ARBA" id="ARBA00022729"/>
    </source>
</evidence>
<evidence type="ECO:0000313" key="19">
    <source>
        <dbReference type="Xenbase" id="XB-GENE-29077739"/>
    </source>
</evidence>
<keyword evidence="8 10" id="KW-1015">Disulfide bond</keyword>
<dbReference type="PROSITE" id="PS51220">
    <property type="entry name" value="NIDO"/>
    <property type="match status" value="1"/>
</dbReference>
<feature type="compositionally biased region" description="Polar residues" evidence="11">
    <location>
        <begin position="1907"/>
        <end position="1917"/>
    </location>
</feature>
<evidence type="ECO:0000256" key="7">
    <source>
        <dbReference type="ARBA" id="ARBA00023136"/>
    </source>
</evidence>
<feature type="region of interest" description="Disordered" evidence="11">
    <location>
        <begin position="1495"/>
        <end position="1561"/>
    </location>
</feature>
<dbReference type="PROSITE" id="PS51233">
    <property type="entry name" value="VWFD"/>
    <property type="match status" value="1"/>
</dbReference>
<dbReference type="PANTHER" id="PTHR13802">
    <property type="entry name" value="MUCIN 4-RELATED"/>
    <property type="match status" value="1"/>
</dbReference>
<evidence type="ECO:0000256" key="2">
    <source>
        <dbReference type="ARBA" id="ARBA00022536"/>
    </source>
</evidence>
<keyword evidence="17" id="KW-1185">Reference proteome</keyword>
<feature type="compositionally biased region" description="Polar residues" evidence="11">
    <location>
        <begin position="1546"/>
        <end position="1561"/>
    </location>
</feature>
<keyword evidence="4" id="KW-0732">Signal</keyword>
<evidence type="ECO:0000259" key="15">
    <source>
        <dbReference type="PROSITE" id="PS51220"/>
    </source>
</evidence>
<evidence type="ECO:0000256" key="5">
    <source>
        <dbReference type="ARBA" id="ARBA00022737"/>
    </source>
</evidence>
<dbReference type="OrthoDB" id="4405280at2759"/>
<feature type="compositionally biased region" description="Low complexity" evidence="11">
    <location>
        <begin position="1855"/>
        <end position="1865"/>
    </location>
</feature>
<dbReference type="GO" id="GO:0007160">
    <property type="term" value="P:cell-matrix adhesion"/>
    <property type="evidence" value="ECO:0007669"/>
    <property type="project" value="InterPro"/>
</dbReference>
<feature type="domain" description="EGF-like" evidence="13">
    <location>
        <begin position="1364"/>
        <end position="1405"/>
    </location>
</feature>
<sequence>MESMKPSVTSFSESTNAATGTLTINTPSSSSTLSYTASPDLTSRMSAESSTNVISELSSANLFQNTSSEMITSTQPSSSQFQAASTLSVTESDTSRDYSPSTPEHLPSSADELSTVSAFAEQSTTATDMSMLSSSTISQSYPSQWRGSVPFSTDKHLVTTLTSTTESETPKSTSFSSLDYFTISPTKPSTDSNSPAEQSSVYISSALQSIGPSTTVAQGNTSDLTSSVSFPSLENTASTLSTPAQSEPSGTYSSSISQSSPSLWSSNVLFSTVEASTGSTSLAENSGTSSTSSRILTPNNTTTLPTTVTSVLTTTKPNNITSTNVTDKDIYQCLSSPCRNGATCTIMGNSFSCLCLPGYTGKLCQIDIDDCASNPCCNGGVCIDRVNNFSCQCQKGWQGNNCSQDMNECSLDSSNCDPNAECINTLGSYICNCKEGYKGNGINCKEIRLFPYGPATNDSKATKLSKDFSSPLISISIGFPFESAFYNKLFFTDNGVIIFQRNLYDTAYVLSYPYTSFESYDTFTPPVIAAFWADADFSGGIGELYYKVYDFHSSLSDKSFKNSLENAINVYFQSSLDKQFNALWALKITWENVPPCTSFYNTNRYWSTQSNYTNTYQAVLTTDGVYSFILILFEDGGMNWRYNALSTMHLPKMGYFSGIPSPKNTNNFPAFNDPQTEPSVSIEQRYTPDQFNGTNTGKKGQWAYRLDTNSQSNISPRLQCLEWYFKEPTFPSLNRAPSCPCTYRQAMYDPAFINGANLLKYGFKMKSLTEQYLSVQSGFPTPSGAGTRCYYRQTGSLLYGEKERFFPTPWTYFDFLKYLSNQNAYSEYFWNTALPPKRMQYLDGEIDPYNACCSYSGSDYLCNLYREKRPLDYCENYSPPQIGFFYGDPHINTLDGAQYTFNGLGEFILVNIKDENNNVVFTLQGRTARAENGTSKATNFVALAAYSSSGAQLQWTLISDTETSLMYNGTSLPLTENITSIDQLILEKREKQINAYFYGGISVSVSAQFGLLDFVVTLQPTYLNRTEGLLGLYNGDPSDDLLSADGHTLPYNAITKIKDSKIFAFGMTWKNTPENTIFTYNASVGESWFTYNNSFVPVFFDELLSASDMETINTANTTCEGDTNCLFDVLSTGNFDLGSSTRKSSIMFAEQRVVMENMPPNITGSAIIMASLNVETWVNYTTSNAIFTVETTSPDIKITENGSLIWSPTSSSPVFATLRANNSVAITELELTLILCNCSNNGTCNYDNPVLKSQRNNSKFMTATCGCLDAWTGEFCTDNLNACFENSCYNTSSCVDNPAPLQGYICSPCPKGLIGDGIKCFDIDECFENTSDCDQICINSFTGYNCSCNEGFTINSQNASQCKDIDECVSLLNPCGEDAVCTNKPGNYSCSCRDGYRGDPYLLCTDINECMNSSLNVCSNTSVCFNTNGSYHCECLSGFTGPNCTDIMPSTTIAIATTGINATTAQTTSEPINSYTTSSSSPLLITTTLEIMTSTSASNSENTSVLHTSTPAKSPGNFSSSTSSFVTTTVTASSQADHPKTEAPITPTSVQSSGGTSAHSSTVATIEIIPSSMVPIATTETTVTAAQTTSEPTNSFTTSSLSPSSITTTLEMKTNTSASTSENTSVLHTSTPAKTPGNFSSSTSSFVTTTVTASSQADHPKTEAPITPTSVQSSGGTSALSSTVTTIEIIPSNKVPMATTETTVTAAQTTSEPTNSFTTSSLSPSSITTTLEMKTNTSASTSENTSVLHTSTPAKTPGNFSSSTSSFVTTTVTASSQADHPKTEAPITPTSVQSSGGTSALSSTVATIEIIPSPMVPIATTETTVTAAQTSTTNSFTTSSLSPSSITTTLKMKTNTSASTSENTSVLHTSTTAKTPGNFTSSISSFVTTTVTASSQADHPKTEAPITPTSVQSSGGTSALSSTVATIEIILSSIVPMATTETTVAAAQTTSEPTNSNTTSSLSPSSITTTLEMKTNTSASTSENTSVLHTSTLTNTSALKSTVMENFTSRTSSSVTTTVTVSSSLVTTTVAPITSTSIHSSGVTLALSSTVATTGALQTTTSSSTCMIVSCPSGFCSNGGTCSINVTTCTPSCMCPPMFTDDRCILAGNSFAPEPSREIVKRTVEINVWLKGENGSGLSISSDKYTRLQQDVQYTASLYLKELMAFDNISSVSFSNTDGKAQSHITSKFTYTNNRTIITFLNDNLIGSIVGEFNKHLTARRKRQIGVISFEQIYSENITSITKLSDDELKQYFVCNNTGFSGYVLEYSTAGFICVSPCNQNYCQNGGVCEHQQNGPVCRCGTFSIYSTNGDHCENLAINLSAFFGILFGSLAFLLVIIAVIILIVYCCRKKKQFECSNDVNFYWGLKQINSFTDLKETRLSGHPELKYWSGFDKVPITPQIKIQRPSLEMDLRLARE</sequence>
<dbReference type="Gene3D" id="2.10.25.10">
    <property type="entry name" value="Laminin"/>
    <property type="match status" value="7"/>
</dbReference>
<feature type="compositionally biased region" description="Polar residues" evidence="11">
    <location>
        <begin position="279"/>
        <end position="296"/>
    </location>
</feature>
<dbReference type="FunFam" id="2.10.25.10:FF:000038">
    <property type="entry name" value="Fibrillin 2"/>
    <property type="match status" value="3"/>
</dbReference>
<feature type="compositionally biased region" description="Low complexity" evidence="11">
    <location>
        <begin position="1760"/>
        <end position="1776"/>
    </location>
</feature>
<feature type="region of interest" description="Disordered" evidence="11">
    <location>
        <begin position="1855"/>
        <end position="1874"/>
    </location>
</feature>
<evidence type="ECO:0000313" key="17">
    <source>
        <dbReference type="Proteomes" id="UP000008143"/>
    </source>
</evidence>
<dbReference type="InterPro" id="IPR000152">
    <property type="entry name" value="EGF-type_Asp/Asn_hydroxyl_site"/>
</dbReference>
<feature type="domain" description="EGF-like" evidence="13">
    <location>
        <begin position="1406"/>
        <end position="1445"/>
    </location>
</feature>
<evidence type="ECO:0000256" key="1">
    <source>
        <dbReference type="ARBA" id="ARBA00004370"/>
    </source>
</evidence>
<dbReference type="GeneID" id="100485319"/>
<feature type="compositionally biased region" description="Polar residues" evidence="11">
    <location>
        <begin position="1"/>
        <end position="20"/>
    </location>
</feature>
<feature type="region of interest" description="Disordered" evidence="11">
    <location>
        <begin position="1614"/>
        <end position="1679"/>
    </location>
</feature>
<dbReference type="SUPFAM" id="SSF57184">
    <property type="entry name" value="Growth factor receptor domain"/>
    <property type="match status" value="2"/>
</dbReference>
<feature type="domain" description="VWFD" evidence="16">
    <location>
        <begin position="881"/>
        <end position="1077"/>
    </location>
</feature>
<dbReference type="GO" id="GO:0005112">
    <property type="term" value="F:Notch binding"/>
    <property type="evidence" value="ECO:0000318"/>
    <property type="project" value="GO_Central"/>
</dbReference>
<evidence type="ECO:0000259" key="14">
    <source>
        <dbReference type="PROSITE" id="PS50856"/>
    </source>
</evidence>
<dbReference type="GO" id="GO:0016020">
    <property type="term" value="C:membrane"/>
    <property type="evidence" value="ECO:0007669"/>
    <property type="project" value="UniProtKB-SubCell"/>
</dbReference>
<keyword evidence="7 12" id="KW-0472">Membrane</keyword>
<dbReference type="PANTHER" id="PTHR13802:SF52">
    <property type="entry name" value="MUCIN-4"/>
    <property type="match status" value="1"/>
</dbReference>
<keyword evidence="5" id="KW-0677">Repeat</keyword>
<dbReference type="FunFam" id="2.10.25.10:FF:000123">
    <property type="entry name" value="Crumbs homolog 1 (Drosophila)"/>
    <property type="match status" value="1"/>
</dbReference>
<feature type="region of interest" description="Disordered" evidence="11">
    <location>
        <begin position="1944"/>
        <end position="1967"/>
    </location>
</feature>
<feature type="region of interest" description="Disordered" evidence="11">
    <location>
        <begin position="1"/>
        <end position="44"/>
    </location>
</feature>
<dbReference type="CDD" id="cd00054">
    <property type="entry name" value="EGF_CA"/>
    <property type="match status" value="5"/>
</dbReference>
<feature type="domain" description="EGF-like" evidence="13">
    <location>
        <begin position="2067"/>
        <end position="2105"/>
    </location>
</feature>
<keyword evidence="6 12" id="KW-1133">Transmembrane helix</keyword>
<feature type="domain" description="NIDO" evidence="15">
    <location>
        <begin position="530"/>
        <end position="709"/>
    </location>
</feature>
<feature type="transmembrane region" description="Helical" evidence="12">
    <location>
        <begin position="2322"/>
        <end position="2348"/>
    </location>
</feature>
<feature type="region of interest" description="Disordered" evidence="11">
    <location>
        <begin position="279"/>
        <end position="302"/>
    </location>
</feature>
<dbReference type="InterPro" id="IPR056619">
    <property type="entry name" value="C8-3_MUC4"/>
</dbReference>
<evidence type="ECO:0000256" key="12">
    <source>
        <dbReference type="SAM" id="Phobius"/>
    </source>
</evidence>
<evidence type="ECO:0000256" key="10">
    <source>
        <dbReference type="PROSITE-ProRule" id="PRU00076"/>
    </source>
</evidence>
<dbReference type="GO" id="GO:0005509">
    <property type="term" value="F:calcium ion binding"/>
    <property type="evidence" value="ECO:0007669"/>
    <property type="project" value="InterPro"/>
</dbReference>
<dbReference type="Pfam" id="PF06119">
    <property type="entry name" value="NIDO"/>
    <property type="match status" value="1"/>
</dbReference>
<keyword evidence="3 12" id="KW-0812">Transmembrane</keyword>
<protein>
    <submittedName>
        <fullName evidence="18">Mucin-4</fullName>
    </submittedName>
</protein>
<dbReference type="Pfam" id="PF00094">
    <property type="entry name" value="VWD"/>
    <property type="match status" value="1"/>
</dbReference>
<dbReference type="FunFam" id="2.10.25.10:FF:000031">
    <property type="entry name" value="neurogenic locus notch homolog protein 3"/>
    <property type="match status" value="1"/>
</dbReference>
<dbReference type="PROSITE" id="PS01186">
    <property type="entry name" value="EGF_2"/>
    <property type="match status" value="5"/>
</dbReference>
<feature type="disulfide bond" evidence="10">
    <location>
        <begin position="355"/>
        <end position="364"/>
    </location>
</feature>
<name>A0A8J1JK17_XENTR</name>
<dbReference type="PROSITE" id="PS00022">
    <property type="entry name" value="EGF_1"/>
    <property type="match status" value="3"/>
</dbReference>
<reference evidence="18" key="1">
    <citation type="submission" date="2025-08" db="UniProtKB">
        <authorList>
            <consortium name="RefSeq"/>
        </authorList>
    </citation>
    <scope>IDENTIFICATION</scope>
    <source>
        <strain evidence="18">Nigerian</strain>
        <tissue evidence="18">Liver and blood</tissue>
    </source>
</reference>
<dbReference type="SMART" id="SM00539">
    <property type="entry name" value="NIDO"/>
    <property type="match status" value="1"/>
</dbReference>
<dbReference type="Pfam" id="PF12947">
    <property type="entry name" value="EGF_3"/>
    <property type="match status" value="1"/>
</dbReference>
<feature type="domain" description="EGF-like" evidence="13">
    <location>
        <begin position="2275"/>
        <end position="2314"/>
    </location>
</feature>
<dbReference type="InterPro" id="IPR009030">
    <property type="entry name" value="Growth_fac_rcpt_cys_sf"/>
</dbReference>
<feature type="domain" description="EGF-like" evidence="13">
    <location>
        <begin position="367"/>
        <end position="403"/>
    </location>
</feature>
<feature type="disulfide bond" evidence="10">
    <location>
        <begin position="1435"/>
        <end position="1444"/>
    </location>
</feature>
<feature type="compositionally biased region" description="Low complexity" evidence="11">
    <location>
        <begin position="21"/>
        <end position="38"/>
    </location>
</feature>
<organism evidence="17 18">
    <name type="scientific">Xenopus tropicalis</name>
    <name type="common">Western clawed frog</name>
    <name type="synonym">Silurana tropicalis</name>
    <dbReference type="NCBI Taxonomy" id="8364"/>
    <lineage>
        <taxon>Eukaryota</taxon>
        <taxon>Metazoa</taxon>
        <taxon>Chordata</taxon>
        <taxon>Craniata</taxon>
        <taxon>Vertebrata</taxon>
        <taxon>Euteleostomi</taxon>
        <taxon>Amphibia</taxon>
        <taxon>Batrachia</taxon>
        <taxon>Anura</taxon>
        <taxon>Pipoidea</taxon>
        <taxon>Pipidae</taxon>
        <taxon>Xenopodinae</taxon>
        <taxon>Xenopus</taxon>
        <taxon>Silurana</taxon>
    </lineage>
</organism>
<dbReference type="Xenbase" id="XB-GENE-29077739">
    <property type="gene designation" value="LOC100485319"/>
</dbReference>
<feature type="compositionally biased region" description="Low complexity" evidence="11">
    <location>
        <begin position="1495"/>
        <end position="1504"/>
    </location>
</feature>
<feature type="compositionally biased region" description="Polar residues" evidence="11">
    <location>
        <begin position="234"/>
        <end position="248"/>
    </location>
</feature>
<feature type="disulfide bond" evidence="10">
    <location>
        <begin position="393"/>
        <end position="402"/>
    </location>
</feature>
<feature type="compositionally biased region" description="Low complexity" evidence="11">
    <location>
        <begin position="1614"/>
        <end position="1625"/>
    </location>
</feature>
<feature type="compositionally biased region" description="Polar residues" evidence="11">
    <location>
        <begin position="1667"/>
        <end position="1679"/>
    </location>
</feature>
<feature type="region of interest" description="Disordered" evidence="11">
    <location>
        <begin position="1894"/>
        <end position="1917"/>
    </location>
</feature>
<dbReference type="PROSITE" id="PS01187">
    <property type="entry name" value="EGF_CA"/>
    <property type="match status" value="3"/>
</dbReference>
<accession>A0A8J1JK17</accession>
<feature type="disulfide bond" evidence="10">
    <location>
        <begin position="2076"/>
        <end position="2093"/>
    </location>
</feature>
<dbReference type="Pfam" id="PF00008">
    <property type="entry name" value="EGF"/>
    <property type="match status" value="2"/>
</dbReference>
<dbReference type="SMART" id="SM00723">
    <property type="entry name" value="AMOP"/>
    <property type="match status" value="1"/>
</dbReference>
<gene>
    <name evidence="18 19" type="primary">LOC100485319</name>
</gene>
<dbReference type="GO" id="GO:0071944">
    <property type="term" value="C:cell periphery"/>
    <property type="evidence" value="ECO:0007669"/>
    <property type="project" value="UniProtKB-ARBA"/>
</dbReference>
<dbReference type="InterPro" id="IPR001881">
    <property type="entry name" value="EGF-like_Ca-bd_dom"/>
</dbReference>
<dbReference type="KEGG" id="xtr:100485319"/>
<dbReference type="RefSeq" id="XP_031758218.1">
    <property type="nucleotide sequence ID" value="XM_031902358.1"/>
</dbReference>
<dbReference type="InterPro" id="IPR051495">
    <property type="entry name" value="Epithelial_Barrier/Signaling"/>
</dbReference>
<dbReference type="InterPro" id="IPR024731">
    <property type="entry name" value="NELL2-like_EGF"/>
</dbReference>
<dbReference type="InterPro" id="IPR001846">
    <property type="entry name" value="VWF_type-D"/>
</dbReference>
<evidence type="ECO:0000259" key="13">
    <source>
        <dbReference type="PROSITE" id="PS50026"/>
    </source>
</evidence>
<feature type="domain" description="AMOP" evidence="14">
    <location>
        <begin position="712"/>
        <end position="869"/>
    </location>
</feature>
<dbReference type="Proteomes" id="UP000008143">
    <property type="component" value="Chromosome 5"/>
</dbReference>